<evidence type="ECO:0000259" key="10">
    <source>
        <dbReference type="PROSITE" id="PS51194"/>
    </source>
</evidence>
<dbReference type="EMBL" id="VIIS01000861">
    <property type="protein sequence ID" value="KAF0304246.1"/>
    <property type="molecule type" value="Genomic_DNA"/>
</dbReference>
<feature type="region of interest" description="Disordered" evidence="8">
    <location>
        <begin position="655"/>
        <end position="795"/>
    </location>
</feature>
<evidence type="ECO:0000313" key="12">
    <source>
        <dbReference type="EMBL" id="KAF0304247.1"/>
    </source>
</evidence>
<evidence type="ECO:0000259" key="11">
    <source>
        <dbReference type="PROSITE" id="PS51195"/>
    </source>
</evidence>
<dbReference type="InterPro" id="IPR001650">
    <property type="entry name" value="Helicase_C-like"/>
</dbReference>
<feature type="domain" description="DEAD-box RNA helicase Q" evidence="11">
    <location>
        <begin position="40"/>
        <end position="68"/>
    </location>
</feature>
<gene>
    <name evidence="12" type="primary">DDX10_1</name>
    <name evidence="12" type="ORF">FJT64_023885</name>
</gene>
<name>A0A6A4W908_AMPAM</name>
<dbReference type="CDD" id="cd17941">
    <property type="entry name" value="DEADc_DDX10"/>
    <property type="match status" value="1"/>
</dbReference>
<dbReference type="InterPro" id="IPR014014">
    <property type="entry name" value="RNA_helicase_DEAD_Q_motif"/>
</dbReference>
<organism evidence="12 13">
    <name type="scientific">Amphibalanus amphitrite</name>
    <name type="common">Striped barnacle</name>
    <name type="synonym">Balanus amphitrite</name>
    <dbReference type="NCBI Taxonomy" id="1232801"/>
    <lineage>
        <taxon>Eukaryota</taxon>
        <taxon>Metazoa</taxon>
        <taxon>Ecdysozoa</taxon>
        <taxon>Arthropoda</taxon>
        <taxon>Crustacea</taxon>
        <taxon>Multicrustacea</taxon>
        <taxon>Cirripedia</taxon>
        <taxon>Thoracica</taxon>
        <taxon>Thoracicalcarea</taxon>
        <taxon>Balanomorpha</taxon>
        <taxon>Balanoidea</taxon>
        <taxon>Balanidae</taxon>
        <taxon>Amphibalaninae</taxon>
        <taxon>Amphibalanus</taxon>
    </lineage>
</organism>
<feature type="region of interest" description="Disordered" evidence="8">
    <location>
        <begin position="490"/>
        <end position="537"/>
    </location>
</feature>
<dbReference type="SUPFAM" id="SSF52540">
    <property type="entry name" value="P-loop containing nucleoside triphosphate hydrolases"/>
    <property type="match status" value="1"/>
</dbReference>
<dbReference type="InterPro" id="IPR000629">
    <property type="entry name" value="RNA-helicase_DEAD-box_CS"/>
</dbReference>
<dbReference type="GO" id="GO:0003723">
    <property type="term" value="F:RNA binding"/>
    <property type="evidence" value="ECO:0007669"/>
    <property type="project" value="UniProtKB-UniRule"/>
</dbReference>
<comment type="catalytic activity">
    <reaction evidence="7">
        <text>ATP + H2O = ADP + phosphate + H(+)</text>
        <dbReference type="Rhea" id="RHEA:13065"/>
        <dbReference type="ChEBI" id="CHEBI:15377"/>
        <dbReference type="ChEBI" id="CHEBI:15378"/>
        <dbReference type="ChEBI" id="CHEBI:30616"/>
        <dbReference type="ChEBI" id="CHEBI:43474"/>
        <dbReference type="ChEBI" id="CHEBI:456216"/>
        <dbReference type="EC" id="3.6.4.13"/>
    </reaction>
</comment>
<evidence type="ECO:0000256" key="3">
    <source>
        <dbReference type="ARBA" id="ARBA00022806"/>
    </source>
</evidence>
<dbReference type="Gene3D" id="3.40.50.300">
    <property type="entry name" value="P-loop containing nucleotide triphosphate hydrolases"/>
    <property type="match status" value="2"/>
</dbReference>
<keyword evidence="1 7" id="KW-0547">Nucleotide-binding</keyword>
<comment type="function">
    <text evidence="7">RNA helicase.</text>
</comment>
<dbReference type="GO" id="GO:0005524">
    <property type="term" value="F:ATP binding"/>
    <property type="evidence" value="ECO:0007669"/>
    <property type="project" value="UniProtKB-UniRule"/>
</dbReference>
<evidence type="ECO:0000256" key="2">
    <source>
        <dbReference type="ARBA" id="ARBA00022801"/>
    </source>
</evidence>
<keyword evidence="13" id="KW-1185">Reference proteome</keyword>
<dbReference type="SMART" id="SM00490">
    <property type="entry name" value="HELICc"/>
    <property type="match status" value="1"/>
</dbReference>
<evidence type="ECO:0000256" key="1">
    <source>
        <dbReference type="ARBA" id="ARBA00022741"/>
    </source>
</evidence>
<dbReference type="GO" id="GO:0003724">
    <property type="term" value="F:RNA helicase activity"/>
    <property type="evidence" value="ECO:0007669"/>
    <property type="project" value="UniProtKB-EC"/>
</dbReference>
<feature type="compositionally biased region" description="Basic residues" evidence="8">
    <location>
        <begin position="668"/>
        <end position="679"/>
    </location>
</feature>
<accession>A0A6A4W908</accession>
<evidence type="ECO:0000256" key="7">
    <source>
        <dbReference type="RuleBase" id="RU365068"/>
    </source>
</evidence>
<keyword evidence="2 7" id="KW-0378">Hydrolase</keyword>
<feature type="compositionally biased region" description="Basic and acidic residues" evidence="8">
    <location>
        <begin position="526"/>
        <end position="536"/>
    </location>
</feature>
<feature type="domain" description="Helicase C-terminal" evidence="10">
    <location>
        <begin position="258"/>
        <end position="423"/>
    </location>
</feature>
<feature type="compositionally biased region" description="Low complexity" evidence="8">
    <location>
        <begin position="505"/>
        <end position="518"/>
    </location>
</feature>
<feature type="compositionally biased region" description="Acidic residues" evidence="8">
    <location>
        <begin position="703"/>
        <end position="725"/>
    </location>
</feature>
<dbReference type="PANTHER" id="PTHR24031">
    <property type="entry name" value="RNA HELICASE"/>
    <property type="match status" value="1"/>
</dbReference>
<dbReference type="InterPro" id="IPR025313">
    <property type="entry name" value="SPB4-like_CTE"/>
</dbReference>
<dbReference type="EMBL" id="VIIS01000861">
    <property type="protein sequence ID" value="KAF0304247.1"/>
    <property type="molecule type" value="Genomic_DNA"/>
</dbReference>
<dbReference type="OrthoDB" id="10259640at2759"/>
<keyword evidence="4 7" id="KW-0067">ATP-binding</keyword>
<keyword evidence="5 7" id="KW-0694">RNA-binding</keyword>
<dbReference type="InterPro" id="IPR014001">
    <property type="entry name" value="Helicase_ATP-bd"/>
</dbReference>
<dbReference type="Proteomes" id="UP000440578">
    <property type="component" value="Unassembled WGS sequence"/>
</dbReference>
<evidence type="ECO:0000259" key="9">
    <source>
        <dbReference type="PROSITE" id="PS51192"/>
    </source>
</evidence>
<evidence type="ECO:0000256" key="4">
    <source>
        <dbReference type="ARBA" id="ARBA00022840"/>
    </source>
</evidence>
<dbReference type="EC" id="3.6.4.13" evidence="7"/>
<dbReference type="AlphaFoldDB" id="A0A6A4W908"/>
<dbReference type="InterPro" id="IPR027417">
    <property type="entry name" value="P-loop_NTPase"/>
</dbReference>
<dbReference type="Pfam" id="PF00271">
    <property type="entry name" value="Helicase_C"/>
    <property type="match status" value="1"/>
</dbReference>
<feature type="domain" description="Helicase ATP-binding" evidence="9">
    <location>
        <begin position="71"/>
        <end position="245"/>
    </location>
</feature>
<evidence type="ECO:0000256" key="8">
    <source>
        <dbReference type="SAM" id="MobiDB-lite"/>
    </source>
</evidence>
<sequence>MKNKEASKKSKGKGKKKNNSELEEIKALEEQYESISADVSSFDELPLSERTRQGLRDHEFTTPTDIQREAVRLALQGHDVLGAAKTGSGKTLAFLIPMLELLYRRRWTRVDGLGALIITPTRELAYQIFAVLGNIGQQHDFSAGLIIGGKDLKFERKRMDQVNIIVCTPGRLLQHMDENPLFSADSLQMLILDEADRCLDMGFAKAMNAIIGNLPTERQTLLFSATQTKSVRDLCRLSLKEPVYVSVHEKAKHSTPSGLAQSYIVCEQHEKLDTFWSFLRHHKRHKILCFMQTCKQVKYMFEVFCRLRPGITVMALYGTLHQLRRMAIYDDFCRKQRAVLFATDIAARGLDFPAVHWVVQLDCPEDANTYIHRAGRTARFQKGGETLLVLTPREEEGMVSQLQHRKIPIEKIEVNKMKTATVQRKVEALLARDVNLKESAKRAFKSYFKSTFLMKNKEVFDVTSVDTEAYARSLGLAVAPRIRFMKKQQQQQQAAAASKPVKTEASTSAAAAAASGSAEEQDSGIDESKQTADGKPYKPLFRTAYSFHDDDGDGDSDDGLLKVKRVDHSIGTDPVVEEELRKREERRASKKVTKAAAAHRMLKKSILPNKKMTFNEEGEAVLDHTRQQVSELAQKYQQEGGSGIDIDTVRQILKEEDRIDRQIFKQKIQAKHREKKRKQKPEPEPDEGGSDDGGGVRLASPPPDDDASMADDDAASPAASDDEEAAEYRGPALAESDSDEGGPRGLAPASSDESDDEPAVRLAAKRKAKQSASPSKRSRRQPADSDDDLIETGGTVADDEALALHLLTG</sequence>
<comment type="similarity">
    <text evidence="7">Belongs to the DEAD box helicase family.</text>
</comment>
<feature type="region of interest" description="Disordered" evidence="8">
    <location>
        <begin position="1"/>
        <end position="22"/>
    </location>
</feature>
<reference evidence="12 13" key="1">
    <citation type="submission" date="2019-07" db="EMBL/GenBank/DDBJ databases">
        <title>Draft genome assembly of a fouling barnacle, Amphibalanus amphitrite (Darwin, 1854): The first reference genome for Thecostraca.</title>
        <authorList>
            <person name="Kim W."/>
        </authorList>
    </citation>
    <scope>NUCLEOTIDE SEQUENCE [LARGE SCALE GENOMIC DNA]</scope>
    <source>
        <strain evidence="12">SNU_AA5</strain>
        <tissue evidence="12">Soma without cirri and trophi</tissue>
    </source>
</reference>
<protein>
    <recommendedName>
        <fullName evidence="7">ATP-dependent RNA helicase</fullName>
        <ecNumber evidence="7">3.6.4.13</ecNumber>
    </recommendedName>
</protein>
<evidence type="ECO:0000256" key="6">
    <source>
        <dbReference type="PROSITE-ProRule" id="PRU00552"/>
    </source>
</evidence>
<dbReference type="SMART" id="SM00487">
    <property type="entry name" value="DEXDc"/>
    <property type="match status" value="1"/>
</dbReference>
<dbReference type="Pfam" id="PF00270">
    <property type="entry name" value="DEAD"/>
    <property type="match status" value="1"/>
</dbReference>
<evidence type="ECO:0000256" key="5">
    <source>
        <dbReference type="ARBA" id="ARBA00022884"/>
    </source>
</evidence>
<dbReference type="InterPro" id="IPR011545">
    <property type="entry name" value="DEAD/DEAH_box_helicase_dom"/>
</dbReference>
<feature type="short sequence motif" description="Q motif" evidence="6">
    <location>
        <begin position="40"/>
        <end position="68"/>
    </location>
</feature>
<dbReference type="PROSITE" id="PS00039">
    <property type="entry name" value="DEAD_ATP_HELICASE"/>
    <property type="match status" value="1"/>
</dbReference>
<dbReference type="PROSITE" id="PS51194">
    <property type="entry name" value="HELICASE_CTER"/>
    <property type="match status" value="1"/>
</dbReference>
<dbReference type="CDD" id="cd18787">
    <property type="entry name" value="SF2_C_DEAD"/>
    <property type="match status" value="1"/>
</dbReference>
<dbReference type="SMART" id="SM01178">
    <property type="entry name" value="DUF4217"/>
    <property type="match status" value="1"/>
</dbReference>
<comment type="caution">
    <text evidence="12">The sequence shown here is derived from an EMBL/GenBank/DDBJ whole genome shotgun (WGS) entry which is preliminary data.</text>
</comment>
<dbReference type="PROSITE" id="PS51195">
    <property type="entry name" value="Q_MOTIF"/>
    <property type="match status" value="1"/>
</dbReference>
<keyword evidence="3 7" id="KW-0347">Helicase</keyword>
<dbReference type="PROSITE" id="PS51192">
    <property type="entry name" value="HELICASE_ATP_BIND_1"/>
    <property type="match status" value="1"/>
</dbReference>
<evidence type="ECO:0000313" key="13">
    <source>
        <dbReference type="Proteomes" id="UP000440578"/>
    </source>
</evidence>
<dbReference type="Pfam" id="PF13959">
    <property type="entry name" value="CTE_SPB4"/>
    <property type="match status" value="1"/>
</dbReference>
<proteinExistence type="inferred from homology"/>
<dbReference type="GO" id="GO:0016787">
    <property type="term" value="F:hydrolase activity"/>
    <property type="evidence" value="ECO:0007669"/>
    <property type="project" value="UniProtKB-KW"/>
</dbReference>
<comment type="domain">
    <text evidence="7">The Q motif is unique to and characteristic of the DEAD box family of RNA helicases and controls ATP binding and hydrolysis.</text>
</comment>